<keyword evidence="1" id="KW-0812">Transmembrane</keyword>
<dbReference type="AlphaFoldDB" id="A0A951QEL6"/>
<reference evidence="2" key="1">
    <citation type="submission" date="2021-05" db="EMBL/GenBank/DDBJ databases">
        <authorList>
            <person name="Pietrasiak N."/>
            <person name="Ward R."/>
            <person name="Stajich J.E."/>
            <person name="Kurbessoian T."/>
        </authorList>
    </citation>
    <scope>NUCLEOTIDE SEQUENCE</scope>
    <source>
        <strain evidence="2">UHER 2000/2452</strain>
    </source>
</reference>
<organism evidence="2 3">
    <name type="scientific">Drouetiella hepatica Uher 2000/2452</name>
    <dbReference type="NCBI Taxonomy" id="904376"/>
    <lineage>
        <taxon>Bacteria</taxon>
        <taxon>Bacillati</taxon>
        <taxon>Cyanobacteriota</taxon>
        <taxon>Cyanophyceae</taxon>
        <taxon>Oculatellales</taxon>
        <taxon>Oculatellaceae</taxon>
        <taxon>Drouetiella</taxon>
    </lineage>
</organism>
<feature type="transmembrane region" description="Helical" evidence="1">
    <location>
        <begin position="6"/>
        <end position="29"/>
    </location>
</feature>
<name>A0A951QEL6_9CYAN</name>
<dbReference type="EMBL" id="JAHHHD010000021">
    <property type="protein sequence ID" value="MBW4660504.1"/>
    <property type="molecule type" value="Genomic_DNA"/>
</dbReference>
<sequence length="464" mass="52299">MDNLVPIIIFIFLPIALSLLSYGALIYAIRYIKRRGFLTEKSERILRNFVALFAILDLVASLISSLISRLPLSFFPFFDFSNLLVAPLYFLQRMLPTMVALWLVFQVLPFSPKTTEVDLEVENASTLKQAVEKILNSESFLTALRTTLPKGEKDAEHGLDYIPYMLHNIEDRRKHFEKSSRTFLQTTVFIGIILSAVVVFFGYVLLNEEAAGTPRTLAQINTETAQISRDINLLLPAYYDNATFKEIIGKSIADLESTKTSEPNQNIAERVKVLISELRETGDIVAFSNQLKETKNNFTSQDDNDKGYHKALEDLNFRLSLFLDKQQAAIPNLKASLGKLNNLMIDVNESLGKSEAQTAEVLKRLGLSLIVSSFFLALLRYAASLYRNNYQEMLRAQQDDLAVRRFYVAYKGAESDISTRGQIISKFINAPVSVEGNSESSLDISKDDVSTIIKELLTLLTKKS</sequence>
<reference evidence="2" key="2">
    <citation type="journal article" date="2022" name="Microbiol. Resour. Announc.">
        <title>Metagenome Sequencing to Explore Phylogenomics of Terrestrial Cyanobacteria.</title>
        <authorList>
            <person name="Ward R.D."/>
            <person name="Stajich J.E."/>
            <person name="Johansen J.R."/>
            <person name="Huntemann M."/>
            <person name="Clum A."/>
            <person name="Foster B."/>
            <person name="Foster B."/>
            <person name="Roux S."/>
            <person name="Palaniappan K."/>
            <person name="Varghese N."/>
            <person name="Mukherjee S."/>
            <person name="Reddy T.B.K."/>
            <person name="Daum C."/>
            <person name="Copeland A."/>
            <person name="Chen I.A."/>
            <person name="Ivanova N.N."/>
            <person name="Kyrpides N.C."/>
            <person name="Shapiro N."/>
            <person name="Eloe-Fadrosh E.A."/>
            <person name="Pietrasiak N."/>
        </authorList>
    </citation>
    <scope>NUCLEOTIDE SEQUENCE</scope>
    <source>
        <strain evidence="2">UHER 2000/2452</strain>
    </source>
</reference>
<proteinExistence type="predicted"/>
<feature type="transmembrane region" description="Helical" evidence="1">
    <location>
        <begin position="49"/>
        <end position="67"/>
    </location>
</feature>
<protein>
    <submittedName>
        <fullName evidence="2">Uncharacterized protein</fullName>
    </submittedName>
</protein>
<evidence type="ECO:0000313" key="2">
    <source>
        <dbReference type="EMBL" id="MBW4660504.1"/>
    </source>
</evidence>
<evidence type="ECO:0000256" key="1">
    <source>
        <dbReference type="SAM" id="Phobius"/>
    </source>
</evidence>
<gene>
    <name evidence="2" type="ORF">KME15_17675</name>
</gene>
<dbReference type="Proteomes" id="UP000757435">
    <property type="component" value="Unassembled WGS sequence"/>
</dbReference>
<accession>A0A951QEL6</accession>
<feature type="transmembrane region" description="Helical" evidence="1">
    <location>
        <begin position="182"/>
        <end position="206"/>
    </location>
</feature>
<comment type="caution">
    <text evidence="2">The sequence shown here is derived from an EMBL/GenBank/DDBJ whole genome shotgun (WGS) entry which is preliminary data.</text>
</comment>
<evidence type="ECO:0000313" key="3">
    <source>
        <dbReference type="Proteomes" id="UP000757435"/>
    </source>
</evidence>
<keyword evidence="1" id="KW-0472">Membrane</keyword>
<keyword evidence="1" id="KW-1133">Transmembrane helix</keyword>